<dbReference type="Proteomes" id="UP000518266">
    <property type="component" value="Unassembled WGS sequence"/>
</dbReference>
<dbReference type="Pfam" id="PF23560">
    <property type="entry name" value="GBD_Hemicentin"/>
    <property type="match status" value="1"/>
</dbReference>
<dbReference type="OrthoDB" id="301415at2759"/>
<comment type="caution">
    <text evidence="3">The sequence shown here is derived from an EMBL/GenBank/DDBJ whole genome shotgun (WGS) entry which is preliminary data.</text>
</comment>
<evidence type="ECO:0000313" key="4">
    <source>
        <dbReference type="Proteomes" id="UP000518266"/>
    </source>
</evidence>
<name>A0A7J5YS37_DISMA</name>
<dbReference type="InterPro" id="IPR056475">
    <property type="entry name" value="GBD_Hemicentin/VWA7"/>
</dbReference>
<organism evidence="3 4">
    <name type="scientific">Dissostichus mawsoni</name>
    <name type="common">Antarctic cod</name>
    <dbReference type="NCBI Taxonomy" id="36200"/>
    <lineage>
        <taxon>Eukaryota</taxon>
        <taxon>Metazoa</taxon>
        <taxon>Chordata</taxon>
        <taxon>Craniata</taxon>
        <taxon>Vertebrata</taxon>
        <taxon>Euteleostomi</taxon>
        <taxon>Actinopterygii</taxon>
        <taxon>Neopterygii</taxon>
        <taxon>Teleostei</taxon>
        <taxon>Neoteleostei</taxon>
        <taxon>Acanthomorphata</taxon>
        <taxon>Eupercaria</taxon>
        <taxon>Perciformes</taxon>
        <taxon>Notothenioidei</taxon>
        <taxon>Nototheniidae</taxon>
        <taxon>Dissostichus</taxon>
    </lineage>
</organism>
<evidence type="ECO:0000313" key="3">
    <source>
        <dbReference type="EMBL" id="KAF3851973.1"/>
    </source>
</evidence>
<dbReference type="PANTHER" id="PTHR14905:SF22">
    <property type="entry name" value="VON WILLEBRAND FACTOR A DOMAIN-CONTAINING PROTEIN 7-LIKE"/>
    <property type="match status" value="1"/>
</dbReference>
<proteinExistence type="predicted"/>
<feature type="domain" description="VWA7 Ig-like" evidence="2">
    <location>
        <begin position="156"/>
        <end position="255"/>
    </location>
</feature>
<dbReference type="InterPro" id="IPR057615">
    <property type="entry name" value="Ig_VWA7"/>
</dbReference>
<feature type="domain" description="Hemicentin/VWA7 galactose-binding" evidence="1">
    <location>
        <begin position="17"/>
        <end position="70"/>
    </location>
</feature>
<dbReference type="Pfam" id="PF23619">
    <property type="entry name" value="Ig_VWA7"/>
    <property type="match status" value="1"/>
</dbReference>
<dbReference type="EMBL" id="JAAKFY010000009">
    <property type="protein sequence ID" value="KAF3851973.1"/>
    <property type="molecule type" value="Genomic_DNA"/>
</dbReference>
<keyword evidence="4" id="KW-1185">Reference proteome</keyword>
<evidence type="ECO:0000259" key="2">
    <source>
        <dbReference type="Pfam" id="PF23619"/>
    </source>
</evidence>
<accession>A0A7J5YS37</accession>
<reference evidence="3 4" key="1">
    <citation type="submission" date="2020-03" db="EMBL/GenBank/DDBJ databases">
        <title>Dissostichus mawsoni Genome sequencing and assembly.</title>
        <authorList>
            <person name="Park H."/>
        </authorList>
    </citation>
    <scope>NUCLEOTIDE SEQUENCE [LARGE SCALE GENOMIC DNA]</scope>
    <source>
        <strain evidence="3">DM0001</strain>
        <tissue evidence="3">Muscle</tissue>
    </source>
</reference>
<protein>
    <submittedName>
        <fullName evidence="3">Uncharacterized protein</fullName>
    </submittedName>
</protein>
<sequence length="383" mass="40620">MHCSHQIRRVSIFEAHLGVSSSQGDTIGKLGTLETVGNLWRIRLNADSLQGNWLLKVNSNQQYTLKVTGQPATLMLSVLGRKGPSSMTIGDVSLVTVSGPETASSSTTLDMGNGDILVTVDAIPEGEFVVTLEGTDKVSNSKFQRQSTTQMSISKVKIMAVVDSSVRPGESFGIPISVLTQGSGGKYSVNARNDRGFPMSHPDSIILTTGVYTNTSLTITPPADTPSGTDVTLTVEALSDSGVDSNYVVMRFSVLTKITDFIQPVCKLMSVLADACPQDVSQCKPFQWELAANLTDGNGTGIESVALRQGSGNITTTSLSDPFILANYTASCCSQIVEIVAVDKVGNVGKCYHSIVRSAGPPALTMSLTMWLGLLISALVTRF</sequence>
<evidence type="ECO:0000259" key="1">
    <source>
        <dbReference type="Pfam" id="PF23560"/>
    </source>
</evidence>
<dbReference type="AlphaFoldDB" id="A0A7J5YS37"/>
<dbReference type="InterPro" id="IPR052577">
    <property type="entry name" value="VWA7"/>
</dbReference>
<gene>
    <name evidence="3" type="ORF">F7725_005328</name>
</gene>
<dbReference type="PANTHER" id="PTHR14905">
    <property type="entry name" value="NG37"/>
    <property type="match status" value="1"/>
</dbReference>